<dbReference type="EMBL" id="CM042059">
    <property type="protein sequence ID" value="KAI3681154.1"/>
    <property type="molecule type" value="Genomic_DNA"/>
</dbReference>
<organism evidence="1 2">
    <name type="scientific">Arctium lappa</name>
    <name type="common">Greater burdock</name>
    <name type="synonym">Lappa major</name>
    <dbReference type="NCBI Taxonomy" id="4217"/>
    <lineage>
        <taxon>Eukaryota</taxon>
        <taxon>Viridiplantae</taxon>
        <taxon>Streptophyta</taxon>
        <taxon>Embryophyta</taxon>
        <taxon>Tracheophyta</taxon>
        <taxon>Spermatophyta</taxon>
        <taxon>Magnoliopsida</taxon>
        <taxon>eudicotyledons</taxon>
        <taxon>Gunneridae</taxon>
        <taxon>Pentapetalae</taxon>
        <taxon>asterids</taxon>
        <taxon>campanulids</taxon>
        <taxon>Asterales</taxon>
        <taxon>Asteraceae</taxon>
        <taxon>Carduoideae</taxon>
        <taxon>Cardueae</taxon>
        <taxon>Arctiinae</taxon>
        <taxon>Arctium</taxon>
    </lineage>
</organism>
<evidence type="ECO:0000313" key="2">
    <source>
        <dbReference type="Proteomes" id="UP001055879"/>
    </source>
</evidence>
<keyword evidence="2" id="KW-1185">Reference proteome</keyword>
<protein>
    <submittedName>
        <fullName evidence="1">Uncharacterized protein</fullName>
    </submittedName>
</protein>
<gene>
    <name evidence="1" type="ORF">L6452_35938</name>
</gene>
<accession>A0ACB8Y7Z9</accession>
<name>A0ACB8Y7Z9_ARCLA</name>
<sequence>MAKSVSPEAISMIMSNPTPDSSAVHPEIVVQVLDIKSAGNRYTLDFSHFKLIVANTLVLLCTKSPEAVVLGQKLYHQFQWQERK</sequence>
<proteinExistence type="predicted"/>
<dbReference type="Proteomes" id="UP001055879">
    <property type="component" value="Linkage Group LG13"/>
</dbReference>
<reference evidence="1 2" key="2">
    <citation type="journal article" date="2022" name="Mol. Ecol. Resour.">
        <title>The genomes of chicory, endive, great burdock and yacon provide insights into Asteraceae paleo-polyploidization history and plant inulin production.</title>
        <authorList>
            <person name="Fan W."/>
            <person name="Wang S."/>
            <person name="Wang H."/>
            <person name="Wang A."/>
            <person name="Jiang F."/>
            <person name="Liu H."/>
            <person name="Zhao H."/>
            <person name="Xu D."/>
            <person name="Zhang Y."/>
        </authorList>
    </citation>
    <scope>NUCLEOTIDE SEQUENCE [LARGE SCALE GENOMIC DNA]</scope>
    <source>
        <strain evidence="2">cv. Niubang</strain>
    </source>
</reference>
<reference evidence="2" key="1">
    <citation type="journal article" date="2022" name="Mol. Ecol. Resour.">
        <title>The genomes of chicory, endive, great burdock and yacon provide insights into Asteraceae palaeo-polyploidization history and plant inulin production.</title>
        <authorList>
            <person name="Fan W."/>
            <person name="Wang S."/>
            <person name="Wang H."/>
            <person name="Wang A."/>
            <person name="Jiang F."/>
            <person name="Liu H."/>
            <person name="Zhao H."/>
            <person name="Xu D."/>
            <person name="Zhang Y."/>
        </authorList>
    </citation>
    <scope>NUCLEOTIDE SEQUENCE [LARGE SCALE GENOMIC DNA]</scope>
    <source>
        <strain evidence="2">cv. Niubang</strain>
    </source>
</reference>
<evidence type="ECO:0000313" key="1">
    <source>
        <dbReference type="EMBL" id="KAI3681154.1"/>
    </source>
</evidence>
<comment type="caution">
    <text evidence="1">The sequence shown here is derived from an EMBL/GenBank/DDBJ whole genome shotgun (WGS) entry which is preliminary data.</text>
</comment>